<feature type="transmembrane region" description="Helical" evidence="7">
    <location>
        <begin position="134"/>
        <end position="152"/>
    </location>
</feature>
<dbReference type="GO" id="GO:0015990">
    <property type="term" value="P:electron transport coupled proton transport"/>
    <property type="evidence" value="ECO:0007669"/>
    <property type="project" value="TreeGrafter"/>
</dbReference>
<dbReference type="EMBL" id="OFSQ01000028">
    <property type="protein sequence ID" value="SOY57484.1"/>
    <property type="molecule type" value="Genomic_DNA"/>
</dbReference>
<dbReference type="GO" id="GO:0012505">
    <property type="term" value="C:endomembrane system"/>
    <property type="evidence" value="ECO:0007669"/>
    <property type="project" value="UniProtKB-SubCell"/>
</dbReference>
<evidence type="ECO:0000256" key="3">
    <source>
        <dbReference type="ARBA" id="ARBA00022692"/>
    </source>
</evidence>
<sequence length="488" mass="53969">MVLSFSIWLPVFFGLLILAFGSDRSPGFVRWMSLFGSIASFVVTLPLVLHFDRATAAMQFVEKASWIERFNIHYLLGVDGLSMWFVVLTAFITVIVVISAWEVITERVAEYMASFLILSGLMVGVFCALDGMLFYVFFEATLIPMYIIIGVWGGPNRVYAAFKFFLYTLLGSLLTLIALLYLYNKTGTFEILQWHQAKLSMNEQIAIFIAFFVAFAVKVPMWPVHTWLPDAHVEAPTGGSVVLAAIMLKLGAYGFLRFSLPIAPDASHYLAPFIITISLIAVIYIGLVALVQADMKKLVAYSSIAHMGFVTLGFFIFSDIGVEGGIVQMISHGFISGAMFLCIGVLYDRVHSRQIADYGGVVNTMPKFAALSVFFAMANCGLPATSGFVGEFMVILGAVKFNFWIGLLAATALILGAAYSLWMVKRVIFGDVVHQHVRELADLNKREFVMLGLLAIMTLYMGLHPKPFTDVMHPSVVNLLQHAAQSKL</sequence>
<dbReference type="NCBIfam" id="TIGR01972">
    <property type="entry name" value="NDH_I_M"/>
    <property type="match status" value="1"/>
</dbReference>
<keyword evidence="9" id="KW-0560">Oxidoreductase</keyword>
<dbReference type="RefSeq" id="WP_116356058.1">
    <property type="nucleotide sequence ID" value="NZ_JABTYD010000073.1"/>
</dbReference>
<evidence type="ECO:0000313" key="10">
    <source>
        <dbReference type="Proteomes" id="UP000256780"/>
    </source>
</evidence>
<dbReference type="InterPro" id="IPR003918">
    <property type="entry name" value="NADH_UbQ_OxRdtase"/>
</dbReference>
<reference evidence="9 10" key="1">
    <citation type="submission" date="2018-01" db="EMBL/GenBank/DDBJ databases">
        <authorList>
            <person name="Clerissi C."/>
        </authorList>
    </citation>
    <scope>NUCLEOTIDE SEQUENCE [LARGE SCALE GENOMIC DNA]</scope>
    <source>
        <strain evidence="9">Cupriavidus sp. LMG 19464</strain>
    </source>
</reference>
<name>A0A975X5J2_9BURK</name>
<dbReference type="AlphaFoldDB" id="A0A975X5J2"/>
<dbReference type="NCBIfam" id="NF004501">
    <property type="entry name" value="PRK05846.1-5"/>
    <property type="match status" value="1"/>
</dbReference>
<feature type="transmembrane region" description="Helical" evidence="7">
    <location>
        <begin position="443"/>
        <end position="463"/>
    </location>
</feature>
<feature type="transmembrane region" description="Helical" evidence="7">
    <location>
        <begin position="205"/>
        <end position="224"/>
    </location>
</feature>
<evidence type="ECO:0000256" key="4">
    <source>
        <dbReference type="ARBA" id="ARBA00022989"/>
    </source>
</evidence>
<dbReference type="Pfam" id="PF00361">
    <property type="entry name" value="Proton_antipo_M"/>
    <property type="match status" value="1"/>
</dbReference>
<organism evidence="9 10">
    <name type="scientific">Cupriavidus taiwanensis</name>
    <dbReference type="NCBI Taxonomy" id="164546"/>
    <lineage>
        <taxon>Bacteria</taxon>
        <taxon>Pseudomonadati</taxon>
        <taxon>Pseudomonadota</taxon>
        <taxon>Betaproteobacteria</taxon>
        <taxon>Burkholderiales</taxon>
        <taxon>Burkholderiaceae</taxon>
        <taxon>Cupriavidus</taxon>
    </lineage>
</organism>
<dbReference type="GO" id="GO:0008137">
    <property type="term" value="F:NADH dehydrogenase (ubiquinone) activity"/>
    <property type="evidence" value="ECO:0007669"/>
    <property type="project" value="InterPro"/>
</dbReference>
<dbReference type="PRINTS" id="PR01437">
    <property type="entry name" value="NUOXDRDTASE4"/>
</dbReference>
<evidence type="ECO:0000259" key="8">
    <source>
        <dbReference type="Pfam" id="PF00361"/>
    </source>
</evidence>
<feature type="transmembrane region" description="Helical" evidence="7">
    <location>
        <begin position="31"/>
        <end position="51"/>
    </location>
</feature>
<feature type="transmembrane region" description="Helical" evidence="7">
    <location>
        <begin position="401"/>
        <end position="422"/>
    </location>
</feature>
<dbReference type="GO" id="GO:0003954">
    <property type="term" value="F:NADH dehydrogenase activity"/>
    <property type="evidence" value="ECO:0007669"/>
    <property type="project" value="TreeGrafter"/>
</dbReference>
<evidence type="ECO:0000256" key="2">
    <source>
        <dbReference type="ARBA" id="ARBA00009025"/>
    </source>
</evidence>
<dbReference type="InterPro" id="IPR010227">
    <property type="entry name" value="NADH_Q_OxRdtase_chainM/4"/>
</dbReference>
<feature type="transmembrane region" description="Helical" evidence="7">
    <location>
        <begin position="111"/>
        <end position="129"/>
    </location>
</feature>
<dbReference type="PANTHER" id="PTHR43507">
    <property type="entry name" value="NADH-UBIQUINONE OXIDOREDUCTASE CHAIN 4"/>
    <property type="match status" value="1"/>
</dbReference>
<dbReference type="EC" id="1.6.5.3" evidence="9"/>
<dbReference type="InterPro" id="IPR001750">
    <property type="entry name" value="ND/Mrp_TM"/>
</dbReference>
<feature type="transmembrane region" description="Helical" evidence="7">
    <location>
        <begin position="72"/>
        <end position="99"/>
    </location>
</feature>
<dbReference type="NCBIfam" id="NF004499">
    <property type="entry name" value="PRK05846.1-3"/>
    <property type="match status" value="1"/>
</dbReference>
<keyword evidence="4 7" id="KW-1133">Transmembrane helix</keyword>
<feature type="transmembrane region" description="Helical" evidence="7">
    <location>
        <begin position="329"/>
        <end position="347"/>
    </location>
</feature>
<comment type="caution">
    <text evidence="9">The sequence shown here is derived from an EMBL/GenBank/DDBJ whole genome shotgun (WGS) entry which is preliminary data.</text>
</comment>
<feature type="transmembrane region" description="Helical" evidence="7">
    <location>
        <begin position="368"/>
        <end position="389"/>
    </location>
</feature>
<comment type="similarity">
    <text evidence="2">Belongs to the complex I subunit 4 family.</text>
</comment>
<evidence type="ECO:0000256" key="5">
    <source>
        <dbReference type="ARBA" id="ARBA00023136"/>
    </source>
</evidence>
<feature type="transmembrane region" description="Helical" evidence="7">
    <location>
        <begin position="164"/>
        <end position="184"/>
    </location>
</feature>
<dbReference type="GO" id="GO:0016020">
    <property type="term" value="C:membrane"/>
    <property type="evidence" value="ECO:0007669"/>
    <property type="project" value="UniProtKB-SubCell"/>
</dbReference>
<feature type="domain" description="NADH:quinone oxidoreductase/Mrp antiporter transmembrane" evidence="8">
    <location>
        <begin position="130"/>
        <end position="411"/>
    </location>
</feature>
<dbReference type="PANTHER" id="PTHR43507:SF1">
    <property type="entry name" value="NADH-UBIQUINONE OXIDOREDUCTASE CHAIN 4"/>
    <property type="match status" value="1"/>
</dbReference>
<keyword evidence="3 6" id="KW-0812">Transmembrane</keyword>
<dbReference type="OrthoDB" id="9768329at2"/>
<protein>
    <submittedName>
        <fullName evidence="9">NADH:ubiquinone oxidoreductase complex I, chain M</fullName>
        <ecNumber evidence="9">1.6.5.3</ecNumber>
    </submittedName>
</protein>
<evidence type="ECO:0000313" key="9">
    <source>
        <dbReference type="EMBL" id="SOY57484.1"/>
    </source>
</evidence>
<gene>
    <name evidence="9" type="primary">nuoM</name>
    <name evidence="9" type="ORF">CBM2587_A90055</name>
</gene>
<accession>A0A975X5J2</accession>
<dbReference type="Proteomes" id="UP000256780">
    <property type="component" value="Chromosome CBM2587_a"/>
</dbReference>
<dbReference type="GO" id="GO:0042773">
    <property type="term" value="P:ATP synthesis coupled electron transport"/>
    <property type="evidence" value="ECO:0007669"/>
    <property type="project" value="InterPro"/>
</dbReference>
<feature type="transmembrane region" description="Helical" evidence="7">
    <location>
        <begin position="298"/>
        <end position="317"/>
    </location>
</feature>
<comment type="subcellular location">
    <subcellularLocation>
        <location evidence="1">Endomembrane system</location>
        <topology evidence="1">Multi-pass membrane protein</topology>
    </subcellularLocation>
    <subcellularLocation>
        <location evidence="6">Membrane</location>
        <topology evidence="6">Multi-pass membrane protein</topology>
    </subcellularLocation>
</comment>
<proteinExistence type="inferred from homology"/>
<keyword evidence="5 7" id="KW-0472">Membrane</keyword>
<dbReference type="GO" id="GO:0048039">
    <property type="term" value="F:ubiquinone binding"/>
    <property type="evidence" value="ECO:0007669"/>
    <property type="project" value="TreeGrafter"/>
</dbReference>
<feature type="transmembrane region" description="Helical" evidence="7">
    <location>
        <begin position="269"/>
        <end position="291"/>
    </location>
</feature>
<evidence type="ECO:0000256" key="7">
    <source>
        <dbReference type="SAM" id="Phobius"/>
    </source>
</evidence>
<evidence type="ECO:0000256" key="6">
    <source>
        <dbReference type="RuleBase" id="RU000320"/>
    </source>
</evidence>
<evidence type="ECO:0000256" key="1">
    <source>
        <dbReference type="ARBA" id="ARBA00004127"/>
    </source>
</evidence>